<dbReference type="Proteomes" id="UP000631300">
    <property type="component" value="Unassembled WGS sequence"/>
</dbReference>
<dbReference type="InterPro" id="IPR011032">
    <property type="entry name" value="GroES-like_sf"/>
</dbReference>
<dbReference type="Pfam" id="PF11017">
    <property type="entry name" value="DUF2855"/>
    <property type="match status" value="1"/>
</dbReference>
<dbReference type="InterPro" id="IPR021276">
    <property type="entry name" value="DUF2855"/>
</dbReference>
<dbReference type="SUPFAM" id="SSF50129">
    <property type="entry name" value="GroES-like"/>
    <property type="match status" value="1"/>
</dbReference>
<protein>
    <recommendedName>
        <fullName evidence="3">DUF2855 family protein</fullName>
    </recommendedName>
</protein>
<reference evidence="1" key="2">
    <citation type="submission" date="2020-09" db="EMBL/GenBank/DDBJ databases">
        <authorList>
            <person name="Sun Q."/>
            <person name="Kim S."/>
        </authorList>
    </citation>
    <scope>NUCLEOTIDE SEQUENCE</scope>
    <source>
        <strain evidence="1">KCTC 22164</strain>
    </source>
</reference>
<evidence type="ECO:0000313" key="2">
    <source>
        <dbReference type="Proteomes" id="UP000631300"/>
    </source>
</evidence>
<name>A0A918JM05_9ALTE</name>
<keyword evidence="2" id="KW-1185">Reference proteome</keyword>
<dbReference type="EMBL" id="BMXP01000006">
    <property type="protein sequence ID" value="GGW89034.1"/>
    <property type="molecule type" value="Genomic_DNA"/>
</dbReference>
<comment type="caution">
    <text evidence="1">The sequence shown here is derived from an EMBL/GenBank/DDBJ whole genome shotgun (WGS) entry which is preliminary data.</text>
</comment>
<reference evidence="1" key="1">
    <citation type="journal article" date="2014" name="Int. J. Syst. Evol. Microbiol.">
        <title>Complete genome sequence of Corynebacterium casei LMG S-19264T (=DSM 44701T), isolated from a smear-ripened cheese.</title>
        <authorList>
            <consortium name="US DOE Joint Genome Institute (JGI-PGF)"/>
            <person name="Walter F."/>
            <person name="Albersmeier A."/>
            <person name="Kalinowski J."/>
            <person name="Ruckert C."/>
        </authorList>
    </citation>
    <scope>NUCLEOTIDE SEQUENCE</scope>
    <source>
        <strain evidence="1">KCTC 22164</strain>
    </source>
</reference>
<organism evidence="1 2">
    <name type="scientific">Alteromonas halophila</name>
    <dbReference type="NCBI Taxonomy" id="516698"/>
    <lineage>
        <taxon>Bacteria</taxon>
        <taxon>Pseudomonadati</taxon>
        <taxon>Pseudomonadota</taxon>
        <taxon>Gammaproteobacteria</taxon>
        <taxon>Alteromonadales</taxon>
        <taxon>Alteromonadaceae</taxon>
        <taxon>Alteromonas/Salinimonas group</taxon>
        <taxon>Alteromonas</taxon>
    </lineage>
</organism>
<dbReference type="Gene3D" id="3.90.180.10">
    <property type="entry name" value="Medium-chain alcohol dehydrogenases, catalytic domain"/>
    <property type="match status" value="1"/>
</dbReference>
<gene>
    <name evidence="1" type="ORF">GCM10007391_24020</name>
</gene>
<evidence type="ECO:0008006" key="3">
    <source>
        <dbReference type="Google" id="ProtNLM"/>
    </source>
</evidence>
<dbReference type="RefSeq" id="WP_189406724.1">
    <property type="nucleotide sequence ID" value="NZ_BMXP01000006.1"/>
</dbReference>
<dbReference type="AlphaFoldDB" id="A0A918JM05"/>
<sequence>MPRYTQTQLLIDKQHLDKTRLEHNEISSDTLGEGEVLLRISDFGLSANNITYAVLGKMGYWGFFPGGKNEGIMPVWGFADIIASEHPQLEVGERLYGYLPFASHLVVRPDNVDNYSFVDTHPERKSIHPVYDRYTRCSADPAYDPDNEAWQMAFRPLFMTSFVLDESVSVFSDHDIVITSASSKTASGTACLLAHNRRQRQSGYRIVGITSAANRSFTESLGFYDSVVTYDDITAYEGNAPIIVLDFAGNSDVLFRLQAHCAEKFRTLWMIGATDWDARSGGRPDGVDASLFFAPEHVSKLQSHWGTKQFMQRYADAWKTFSENVLDQYHVTRLSADTAAQKTYLALLNGSSAPDDILIMQWQR</sequence>
<evidence type="ECO:0000313" key="1">
    <source>
        <dbReference type="EMBL" id="GGW89034.1"/>
    </source>
</evidence>
<accession>A0A918JM05</accession>
<proteinExistence type="predicted"/>